<accession>A0ACB8CGF2</accession>
<dbReference type="EMBL" id="CM023476">
    <property type="protein sequence ID" value="KAH7941761.1"/>
    <property type="molecule type" value="Genomic_DNA"/>
</dbReference>
<organism evidence="1 2">
    <name type="scientific">Dermacentor silvarum</name>
    <name type="common">Tick</name>
    <dbReference type="NCBI Taxonomy" id="543639"/>
    <lineage>
        <taxon>Eukaryota</taxon>
        <taxon>Metazoa</taxon>
        <taxon>Ecdysozoa</taxon>
        <taxon>Arthropoda</taxon>
        <taxon>Chelicerata</taxon>
        <taxon>Arachnida</taxon>
        <taxon>Acari</taxon>
        <taxon>Parasitiformes</taxon>
        <taxon>Ixodida</taxon>
        <taxon>Ixodoidea</taxon>
        <taxon>Ixodidae</taxon>
        <taxon>Rhipicephalinae</taxon>
        <taxon>Dermacentor</taxon>
    </lineage>
</organism>
<name>A0ACB8CGF2_DERSI</name>
<protein>
    <submittedName>
        <fullName evidence="1">Uncharacterized protein</fullName>
    </submittedName>
</protein>
<reference evidence="1" key="1">
    <citation type="submission" date="2020-05" db="EMBL/GenBank/DDBJ databases">
        <title>Large-scale comparative analyses of tick genomes elucidate their genetic diversity and vector capacities.</title>
        <authorList>
            <person name="Jia N."/>
            <person name="Wang J."/>
            <person name="Shi W."/>
            <person name="Du L."/>
            <person name="Sun Y."/>
            <person name="Zhan W."/>
            <person name="Jiang J."/>
            <person name="Wang Q."/>
            <person name="Zhang B."/>
            <person name="Ji P."/>
            <person name="Sakyi L.B."/>
            <person name="Cui X."/>
            <person name="Yuan T."/>
            <person name="Jiang B."/>
            <person name="Yang W."/>
            <person name="Lam T.T.-Y."/>
            <person name="Chang Q."/>
            <person name="Ding S."/>
            <person name="Wang X."/>
            <person name="Zhu J."/>
            <person name="Ruan X."/>
            <person name="Zhao L."/>
            <person name="Wei J."/>
            <person name="Que T."/>
            <person name="Du C."/>
            <person name="Cheng J."/>
            <person name="Dai P."/>
            <person name="Han X."/>
            <person name="Huang E."/>
            <person name="Gao Y."/>
            <person name="Liu J."/>
            <person name="Shao H."/>
            <person name="Ye R."/>
            <person name="Li L."/>
            <person name="Wei W."/>
            <person name="Wang X."/>
            <person name="Wang C."/>
            <person name="Yang T."/>
            <person name="Huo Q."/>
            <person name="Li W."/>
            <person name="Guo W."/>
            <person name="Chen H."/>
            <person name="Zhou L."/>
            <person name="Ni X."/>
            <person name="Tian J."/>
            <person name="Zhou Y."/>
            <person name="Sheng Y."/>
            <person name="Liu T."/>
            <person name="Pan Y."/>
            <person name="Xia L."/>
            <person name="Li J."/>
            <person name="Zhao F."/>
            <person name="Cao W."/>
        </authorList>
    </citation>
    <scope>NUCLEOTIDE SEQUENCE</scope>
    <source>
        <strain evidence="1">Dsil-2018</strain>
    </source>
</reference>
<gene>
    <name evidence="1" type="ORF">HPB49_017110</name>
</gene>
<comment type="caution">
    <text evidence="1">The sequence shown here is derived from an EMBL/GenBank/DDBJ whole genome shotgun (WGS) entry which is preliminary data.</text>
</comment>
<proteinExistence type="predicted"/>
<evidence type="ECO:0000313" key="2">
    <source>
        <dbReference type="Proteomes" id="UP000821865"/>
    </source>
</evidence>
<keyword evidence="2" id="KW-1185">Reference proteome</keyword>
<evidence type="ECO:0000313" key="1">
    <source>
        <dbReference type="EMBL" id="KAH7941761.1"/>
    </source>
</evidence>
<dbReference type="Proteomes" id="UP000821865">
    <property type="component" value="Chromosome 7"/>
</dbReference>
<sequence>MSLQQFDFLESLVRPLVEVQETQMREPLSSAEGSAKTLRFLACENSYQYLSYSFSVGKATVSQLVPQVCKAIWKVLQPRFLRRPGHQAVEGNGR</sequence>